<dbReference type="SUPFAM" id="SSF52172">
    <property type="entry name" value="CheY-like"/>
    <property type="match status" value="1"/>
</dbReference>
<comment type="caution">
    <text evidence="3">The sequence shown here is derived from an EMBL/GenBank/DDBJ whole genome shotgun (WGS) entry which is preliminary data.</text>
</comment>
<accession>A0A6N6MVF0</accession>
<dbReference type="InterPro" id="IPR001789">
    <property type="entry name" value="Sig_transdc_resp-reg_receiver"/>
</dbReference>
<dbReference type="Gene3D" id="3.40.50.2300">
    <property type="match status" value="1"/>
</dbReference>
<organism evidence="3 4">
    <name type="scientific">Methylobacterium planeticum</name>
    <dbReference type="NCBI Taxonomy" id="2615211"/>
    <lineage>
        <taxon>Bacteria</taxon>
        <taxon>Pseudomonadati</taxon>
        <taxon>Pseudomonadota</taxon>
        <taxon>Alphaproteobacteria</taxon>
        <taxon>Hyphomicrobiales</taxon>
        <taxon>Methylobacteriaceae</taxon>
        <taxon>Methylobacterium</taxon>
    </lineage>
</organism>
<name>A0A6N6MVF0_9HYPH</name>
<protein>
    <submittedName>
        <fullName evidence="3">Response regulator</fullName>
    </submittedName>
</protein>
<evidence type="ECO:0000256" key="1">
    <source>
        <dbReference type="PROSITE-ProRule" id="PRU00169"/>
    </source>
</evidence>
<dbReference type="EMBL" id="VZZJ01000007">
    <property type="protein sequence ID" value="KAB1073697.1"/>
    <property type="molecule type" value="Genomic_DNA"/>
</dbReference>
<gene>
    <name evidence="3" type="ORF">F6X51_10930</name>
</gene>
<comment type="caution">
    <text evidence="1">Lacks conserved residue(s) required for the propagation of feature annotation.</text>
</comment>
<evidence type="ECO:0000259" key="2">
    <source>
        <dbReference type="PROSITE" id="PS50110"/>
    </source>
</evidence>
<dbReference type="Proteomes" id="UP000441523">
    <property type="component" value="Unassembled WGS sequence"/>
</dbReference>
<dbReference type="InterPro" id="IPR011006">
    <property type="entry name" value="CheY-like_superfamily"/>
</dbReference>
<dbReference type="GO" id="GO:0000160">
    <property type="term" value="P:phosphorelay signal transduction system"/>
    <property type="evidence" value="ECO:0007669"/>
    <property type="project" value="InterPro"/>
</dbReference>
<evidence type="ECO:0000313" key="4">
    <source>
        <dbReference type="Proteomes" id="UP000441523"/>
    </source>
</evidence>
<dbReference type="AlphaFoldDB" id="A0A6N6MVF0"/>
<feature type="domain" description="Response regulatory" evidence="2">
    <location>
        <begin position="10"/>
        <end position="121"/>
    </location>
</feature>
<keyword evidence="4" id="KW-1185">Reference proteome</keyword>
<dbReference type="RefSeq" id="WP_150963484.1">
    <property type="nucleotide sequence ID" value="NZ_VZZJ01000007.1"/>
</dbReference>
<dbReference type="PROSITE" id="PS50110">
    <property type="entry name" value="RESPONSE_REGULATORY"/>
    <property type="match status" value="1"/>
</dbReference>
<reference evidence="3 4" key="1">
    <citation type="submission" date="2019-09" db="EMBL/GenBank/DDBJ databases">
        <title>YIM 132548 draft genome.</title>
        <authorList>
            <person name="Jiang L."/>
        </authorList>
    </citation>
    <scope>NUCLEOTIDE SEQUENCE [LARGE SCALE GENOMIC DNA]</scope>
    <source>
        <strain evidence="3 4">YIM 132548</strain>
    </source>
</reference>
<proteinExistence type="predicted"/>
<evidence type="ECO:0000313" key="3">
    <source>
        <dbReference type="EMBL" id="KAB1073697.1"/>
    </source>
</evidence>
<sequence>MRKVTHTAPMALVVDTDAAARARAVALLEETELDVITCASGEAAVEVLQRCGDDIAMLFTGFSLAGEMNGVELARAVGKLWPAVRLVVTSAPECGGLRLPADAVHMPKAWLPLDVLMQAHRAVRHPDPLVA</sequence>